<dbReference type="AlphaFoldDB" id="A0A420XWA3"/>
<keyword evidence="5" id="KW-0963">Cytoplasm</keyword>
<dbReference type="GO" id="GO:0005737">
    <property type="term" value="C:cytoplasm"/>
    <property type="evidence" value="ECO:0007669"/>
    <property type="project" value="UniProtKB-SubCell"/>
</dbReference>
<reference evidence="7 8" key="1">
    <citation type="submission" date="2018-08" db="EMBL/GenBank/DDBJ databases">
        <title>Draft genome of the lignicolous fungus Coniochaeta pulveracea.</title>
        <authorList>
            <person name="Borstlap C.J."/>
            <person name="De Witt R.N."/>
            <person name="Botha A."/>
            <person name="Volschenk H."/>
        </authorList>
    </citation>
    <scope>NUCLEOTIDE SEQUENCE [LARGE SCALE GENOMIC DNA]</scope>
    <source>
        <strain evidence="7 8">CAB683</strain>
    </source>
</reference>
<dbReference type="CDD" id="cd11692">
    <property type="entry name" value="HRI1_N_like"/>
    <property type="match status" value="1"/>
</dbReference>
<evidence type="ECO:0000313" key="7">
    <source>
        <dbReference type="EMBL" id="RKU39758.1"/>
    </source>
</evidence>
<evidence type="ECO:0000256" key="2">
    <source>
        <dbReference type="ARBA" id="ARBA00004496"/>
    </source>
</evidence>
<comment type="caution">
    <text evidence="7">The sequence shown here is derived from an EMBL/GenBank/DDBJ whole genome shotgun (WGS) entry which is preliminary data.</text>
</comment>
<dbReference type="OrthoDB" id="4045395at2759"/>
<dbReference type="InterPro" id="IPR038744">
    <property type="entry name" value="Hri1_N"/>
</dbReference>
<dbReference type="InterPro" id="IPR043047">
    <property type="entry name" value="Hri1_N_sf"/>
</dbReference>
<dbReference type="Gene3D" id="2.40.128.320">
    <property type="entry name" value="Protein HRI1, N-terminal domain"/>
    <property type="match status" value="1"/>
</dbReference>
<name>A0A420XWA3_9PEZI</name>
<accession>A0A420XWA3</accession>
<dbReference type="Pfam" id="PF16815">
    <property type="entry name" value="HRI1"/>
    <property type="match status" value="1"/>
</dbReference>
<keyword evidence="8" id="KW-1185">Reference proteome</keyword>
<evidence type="ECO:0000256" key="5">
    <source>
        <dbReference type="ARBA" id="ARBA00022490"/>
    </source>
</evidence>
<organism evidence="7 8">
    <name type="scientific">Coniochaeta pulveracea</name>
    <dbReference type="NCBI Taxonomy" id="177199"/>
    <lineage>
        <taxon>Eukaryota</taxon>
        <taxon>Fungi</taxon>
        <taxon>Dikarya</taxon>
        <taxon>Ascomycota</taxon>
        <taxon>Pezizomycotina</taxon>
        <taxon>Sordariomycetes</taxon>
        <taxon>Sordariomycetidae</taxon>
        <taxon>Coniochaetales</taxon>
        <taxon>Coniochaetaceae</taxon>
        <taxon>Coniochaeta</taxon>
    </lineage>
</organism>
<sequence>MGDISLRKSIRWLPAEASEPTSTLVLTSSGNRFVDIRFLLPLPTDQPNDPRKRPDGTYPSSSLDWAFAGISTSTPASPQGQKHSVWTHLIDSRHVDTSNVRDEGDMVTLPDGTTFETGAMVNPATGLKTDYEEIWETVEPKRLGDDEPIYELVYQTGLGADEASAKQGKGMAIRVGQFAQGIVRTGHGVWCERRAWDGEGWVTVFRVREEEEEREGEDAGLGEVLECLTTGVNKLQGVIRTGDAVWSALSRG</sequence>
<keyword evidence="6" id="KW-0539">Nucleus</keyword>
<dbReference type="EMBL" id="QVQW01000153">
    <property type="protein sequence ID" value="RKU39758.1"/>
    <property type="molecule type" value="Genomic_DNA"/>
</dbReference>
<dbReference type="STRING" id="177199.A0A420XWA3"/>
<dbReference type="GO" id="GO:0005634">
    <property type="term" value="C:nucleus"/>
    <property type="evidence" value="ECO:0007669"/>
    <property type="project" value="UniProtKB-SubCell"/>
</dbReference>
<gene>
    <name evidence="7" type="ORF">DL546_000387</name>
</gene>
<comment type="subcellular location">
    <subcellularLocation>
        <location evidence="2">Cytoplasm</location>
    </subcellularLocation>
    <subcellularLocation>
        <location evidence="1">Nucleus</location>
    </subcellularLocation>
</comment>
<evidence type="ECO:0000313" key="8">
    <source>
        <dbReference type="Proteomes" id="UP000275385"/>
    </source>
</evidence>
<evidence type="ECO:0000256" key="4">
    <source>
        <dbReference type="ARBA" id="ARBA00017063"/>
    </source>
</evidence>
<evidence type="ECO:0000256" key="6">
    <source>
        <dbReference type="ARBA" id="ARBA00023242"/>
    </source>
</evidence>
<dbReference type="Proteomes" id="UP000275385">
    <property type="component" value="Unassembled WGS sequence"/>
</dbReference>
<protein>
    <recommendedName>
        <fullName evidence="4">Protein HRI1</fullName>
    </recommendedName>
</protein>
<proteinExistence type="inferred from homology"/>
<comment type="similarity">
    <text evidence="3">Belongs to the HRI1 family.</text>
</comment>
<dbReference type="InterPro" id="IPR031818">
    <property type="entry name" value="Hri1"/>
</dbReference>
<evidence type="ECO:0000256" key="1">
    <source>
        <dbReference type="ARBA" id="ARBA00004123"/>
    </source>
</evidence>
<evidence type="ECO:0000256" key="3">
    <source>
        <dbReference type="ARBA" id="ARBA00005229"/>
    </source>
</evidence>